<sequence>MYPYQQGYPAQGFQQPMATGYSQPLQGQPTGYPQGQVQQQQPTGWNNQMGQMGQMGQMNQMNQMNQMMPQQTGAYNNLGVLSNAGTGSSMGGAASAGPSSGGSDVKIPNVRLSFITADDQKKFEQLFRSALPPNEQALSGDKARDILMRSGLNANVLADIWQLADTNRSGSLLFPEFALAMYLCSTVLKGKPLPASLPEKVKNEVSSLVDIISFSVPDGDSGATVRPPNVPDFTGQRTGGSPMPQSQPTGLPQQQQPQPTGFQSTGLSQLQSQPTGGLQSQPTGGFQSQPTGGLQQLQSQPTGGFQQPQPTGFQQPLQAQRTGPQPTGLQSQPTGYQPQQGLQPQPTSFQPQMTGLQSQPTGSFQPQQTGMNGYPQPLQAQPTGKPGQWGFINTPGTGLPGIEALRERFMPQAGGAQSYSSSELQGNAQIEWAITKDEKNIYDSIFSAWDKTRSGSIDGDMAIQIFGQSGLNRGDLETIWTLADPGNKGKLDRDEFAVAMHLIYRRLNGYPIPARLPPELIPPSSRNFSDSLSQIKSYLKSTPTGSPSTGGTSYLKARSFKDSSAAQPLKKDATVFKNNDDDFGYISSARHRSRSRSANENGSASPSSASSSNNNNMTIADLRKAIKEKKILLDAIDAKDEEDYSEVQELERRDRQAIDDLKRRISKVQHEIASHPQAPLLLGSSGSQEERRQLLRNLNRQTDLLPQLTANVKKIEDQIIAAKLEIFRLSWEKNHPGSTISGTGENGTITDADIRRAKNRAAMKARMAALTGKPVESEGTGFEAFEAALVQERETANAGRVRNDQIFKEIEESVNQLKDGLERSLRESPQEANQDRDRSRWEEAIGVEDEVKDFIFELRRTVPSTASAPRTESHDRSAVSSSPVPQPRSAPGSGNQSPAPAAQPKADRSAYIKAEAERRMNERLAKLGISRQNKSSSAFNPPTDGLNEQKGEQPKPEQPPKAQSPVSKPPPPPPPPKRQAQPASQPASPAPAPAPAQPAPPQPQASREVDESSDSEDDEEYQQLLRQKQEREERMKRLQAEAEEKKKLKAQQDEERKKQLEEEERARQAQADAAEKKARKEKQKAERLAALRREAAEAEEREKEFLRQQEEEARQEQHRLEQKAEDIKASGTDQAEQTRDAPNTEAEAPVKQTNPFFQNPPANNAGSVPQAPPATADAAPAHRDHNPFLRKTDQKPDSRSETPEVDPQQAAAQRARQRGQVKEDDGWGISDEDSTDDEGGSLRGGANPARLASILFGSMAPTPEPSKPQSPVPQSQPQAEPDSAPEPESAPQAPPPPPPPVPASQPEEQLSEGDSSGSAYATPSPEEAQPQVSPENGVSEPPAAPAAPPPPPPPPPSDIPPPPPPPPLPAGDAPPAPPPPPPPAAPASAPPPPPAAAPPPPPPPPSGAPAQAPAAPSGGFDISNLLGEIQAGKSLKKVDPNAQRISQKELGRVL</sequence>
<proteinExistence type="inferred from homology"/>
<feature type="compositionally biased region" description="Low complexity" evidence="19">
    <location>
        <begin position="1272"/>
        <end position="1291"/>
    </location>
</feature>
<feature type="compositionally biased region" description="Polar residues" evidence="19">
    <location>
        <begin position="1312"/>
        <end position="1321"/>
    </location>
</feature>
<feature type="domain" description="EF-hand" evidence="21">
    <location>
        <begin position="152"/>
        <end position="187"/>
    </location>
</feature>
<dbReference type="SMART" id="SM00027">
    <property type="entry name" value="EH"/>
    <property type="match status" value="2"/>
</dbReference>
<dbReference type="SMART" id="SM00054">
    <property type="entry name" value="EFh"/>
    <property type="match status" value="2"/>
</dbReference>
<comment type="function">
    <text evidence="17">Component of the PAN1 actin cytoskeleton-regulatory complex required for the internalization of endosomes during actin-coupled endocytosis. The complex links the site of endocytosis to the cell membrane-associated actin cytoskeleton. Mediates uptake of external molecules and vacuolar degradation of plasma membrane proteins. Plays a role in the proper organization of the cell membrane-associated actin cytoskeleton and promotes its destabilization.</text>
</comment>
<dbReference type="FunFam" id="1.10.238.10:FF:000349">
    <property type="entry name" value="Actin cytoskeleton-regulatory complex protein PAN1"/>
    <property type="match status" value="1"/>
</dbReference>
<evidence type="ECO:0000256" key="4">
    <source>
        <dbReference type="ARBA" id="ARBA00009351"/>
    </source>
</evidence>
<dbReference type="Gene3D" id="1.10.238.10">
    <property type="entry name" value="EF-hand"/>
    <property type="match status" value="2"/>
</dbReference>
<feature type="domain" description="EH" evidence="20">
    <location>
        <begin position="438"/>
        <end position="527"/>
    </location>
</feature>
<accession>A0A060SZL0</accession>
<feature type="compositionally biased region" description="Basic and acidic residues" evidence="19">
    <location>
        <begin position="905"/>
        <end position="925"/>
    </location>
</feature>
<feature type="compositionally biased region" description="Low complexity" evidence="19">
    <location>
        <begin position="978"/>
        <end position="987"/>
    </location>
</feature>
<evidence type="ECO:0000259" key="20">
    <source>
        <dbReference type="PROSITE" id="PS50031"/>
    </source>
</evidence>
<feature type="domain" description="WH2" evidence="22">
    <location>
        <begin position="1421"/>
        <end position="1438"/>
    </location>
</feature>
<evidence type="ECO:0000256" key="12">
    <source>
        <dbReference type="ARBA" id="ARBA00022753"/>
    </source>
</evidence>
<dbReference type="InterPro" id="IPR002048">
    <property type="entry name" value="EF_hand_dom"/>
</dbReference>
<dbReference type="GO" id="GO:0030479">
    <property type="term" value="C:actin cortical patch"/>
    <property type="evidence" value="ECO:0007669"/>
    <property type="project" value="UniProtKB-SubCell"/>
</dbReference>
<comment type="subcellular location">
    <subcellularLocation>
        <location evidence="3">Cell membrane</location>
        <topology evidence="3">Peripheral membrane protein</topology>
        <orientation evidence="3">Cytoplasmic side</orientation>
    </subcellularLocation>
    <subcellularLocation>
        <location evidence="2">Cytoplasm</location>
        <location evidence="2">Cytoskeleton</location>
        <location evidence="2">Actin patch</location>
    </subcellularLocation>
    <subcellularLocation>
        <location evidence="1">Endosome membrane</location>
        <topology evidence="1">Peripheral membrane protein</topology>
        <orientation evidence="1">Cytoplasmic side</orientation>
    </subcellularLocation>
</comment>
<feature type="compositionally biased region" description="Basic and acidic residues" evidence="19">
    <location>
        <begin position="1180"/>
        <end position="1202"/>
    </location>
</feature>
<feature type="compositionally biased region" description="Low complexity" evidence="19">
    <location>
        <begin position="332"/>
        <end position="347"/>
    </location>
</feature>
<evidence type="ECO:0000256" key="14">
    <source>
        <dbReference type="ARBA" id="ARBA00023136"/>
    </source>
</evidence>
<dbReference type="EMBL" id="HG937693">
    <property type="protein sequence ID" value="CDP33959.1"/>
    <property type="molecule type" value="Genomic_DNA"/>
</dbReference>
<dbReference type="GO" id="GO:0006897">
    <property type="term" value="P:endocytosis"/>
    <property type="evidence" value="ECO:0007669"/>
    <property type="project" value="UniProtKB-KW"/>
</dbReference>
<evidence type="ECO:0000256" key="11">
    <source>
        <dbReference type="ARBA" id="ARBA00022737"/>
    </source>
</evidence>
<dbReference type="InterPro" id="IPR003124">
    <property type="entry name" value="WH2_dom"/>
</dbReference>
<feature type="compositionally biased region" description="Low complexity" evidence="19">
    <location>
        <begin position="244"/>
        <end position="266"/>
    </location>
</feature>
<dbReference type="GO" id="GO:0016197">
    <property type="term" value="P:endosomal transport"/>
    <property type="evidence" value="ECO:0007669"/>
    <property type="project" value="TreeGrafter"/>
</dbReference>
<dbReference type="CDD" id="cd00052">
    <property type="entry name" value="EH"/>
    <property type="match status" value="2"/>
</dbReference>
<dbReference type="GO" id="GO:0010008">
    <property type="term" value="C:endosome membrane"/>
    <property type="evidence" value="ECO:0007669"/>
    <property type="project" value="UniProtKB-SubCell"/>
</dbReference>
<feature type="compositionally biased region" description="Low complexity" evidence="19">
    <location>
        <begin position="300"/>
        <end position="316"/>
    </location>
</feature>
<feature type="compositionally biased region" description="Acidic residues" evidence="19">
    <location>
        <begin position="1011"/>
        <end position="1021"/>
    </location>
</feature>
<evidence type="ECO:0000256" key="7">
    <source>
        <dbReference type="ARBA" id="ARBA00020728"/>
    </source>
</evidence>
<dbReference type="PhylomeDB" id="A0A060SZL0"/>
<feature type="compositionally biased region" description="Pro residues" evidence="19">
    <location>
        <begin position="1262"/>
        <end position="1271"/>
    </location>
</feature>
<evidence type="ECO:0000256" key="2">
    <source>
        <dbReference type="ARBA" id="ARBA00004134"/>
    </source>
</evidence>
<dbReference type="SUPFAM" id="SSF47473">
    <property type="entry name" value="EF-hand"/>
    <property type="match status" value="2"/>
</dbReference>
<keyword evidence="14" id="KW-0472">Membrane</keyword>
<evidence type="ECO:0000256" key="10">
    <source>
        <dbReference type="ARBA" id="ARBA00022583"/>
    </source>
</evidence>
<feature type="compositionally biased region" description="Basic and acidic residues" evidence="19">
    <location>
        <begin position="1027"/>
        <end position="1128"/>
    </location>
</feature>
<feature type="compositionally biased region" description="Polar residues" evidence="19">
    <location>
        <begin position="13"/>
        <end position="22"/>
    </location>
</feature>
<evidence type="ECO:0000256" key="13">
    <source>
        <dbReference type="ARBA" id="ARBA00023054"/>
    </source>
</evidence>
<feature type="compositionally biased region" description="Acidic residues" evidence="19">
    <location>
        <begin position="1230"/>
        <end position="1239"/>
    </location>
</feature>
<dbReference type="GO" id="GO:0005886">
    <property type="term" value="C:plasma membrane"/>
    <property type="evidence" value="ECO:0007669"/>
    <property type="project" value="UniProtKB-SubCell"/>
</dbReference>
<dbReference type="InterPro" id="IPR011992">
    <property type="entry name" value="EF-hand-dom_pair"/>
</dbReference>
<evidence type="ECO:0000256" key="5">
    <source>
        <dbReference type="ARBA" id="ARBA00011159"/>
    </source>
</evidence>
<evidence type="ECO:0000259" key="21">
    <source>
        <dbReference type="PROSITE" id="PS50222"/>
    </source>
</evidence>
<dbReference type="PANTHER" id="PTHR11216:SF173">
    <property type="entry name" value="ACTIN CYTOSKELETON-REGULATORY COMPLEX PROTEIN PAN1"/>
    <property type="match status" value="1"/>
</dbReference>
<feature type="compositionally biased region" description="Polar residues" evidence="19">
    <location>
        <begin position="930"/>
        <end position="940"/>
    </location>
</feature>
<evidence type="ECO:0000259" key="22">
    <source>
        <dbReference type="PROSITE" id="PS51082"/>
    </source>
</evidence>
<gene>
    <name evidence="23" type="ORF">GNLVRS02_ARAD1C01518g</name>
</gene>
<evidence type="ECO:0000256" key="19">
    <source>
        <dbReference type="SAM" id="MobiDB-lite"/>
    </source>
</evidence>
<dbReference type="PANTHER" id="PTHR11216">
    <property type="entry name" value="EH DOMAIN"/>
    <property type="match status" value="1"/>
</dbReference>
<feature type="compositionally biased region" description="Low complexity" evidence="19">
    <location>
        <begin position="23"/>
        <end position="43"/>
    </location>
</feature>
<feature type="compositionally biased region" description="Polar residues" evidence="19">
    <location>
        <begin position="267"/>
        <end position="299"/>
    </location>
</feature>
<feature type="compositionally biased region" description="Pro residues" evidence="19">
    <location>
        <begin position="967"/>
        <end position="977"/>
    </location>
</feature>
<evidence type="ECO:0000256" key="9">
    <source>
        <dbReference type="ARBA" id="ARBA00022490"/>
    </source>
</evidence>
<feature type="region of interest" description="Disordered" evidence="19">
    <location>
        <begin position="864"/>
        <end position="1454"/>
    </location>
</feature>
<keyword evidence="13 18" id="KW-0175">Coiled coil</keyword>
<protein>
    <recommendedName>
        <fullName evidence="6">Actin cytoskeleton-regulatory complex protein PAN1</fullName>
    </recommendedName>
    <alternativeName>
        <fullName evidence="7">Actin cytoskeleton-regulatory complex protein pan1</fullName>
    </alternativeName>
</protein>
<feature type="region of interest" description="Disordered" evidence="19">
    <location>
        <begin position="13"/>
        <end position="43"/>
    </location>
</feature>
<keyword evidence="10" id="KW-0254">Endocytosis</keyword>
<feature type="compositionally biased region" description="Polar residues" evidence="19">
    <location>
        <begin position="317"/>
        <end position="331"/>
    </location>
</feature>
<feature type="compositionally biased region" description="Polar residues" evidence="19">
    <location>
        <begin position="348"/>
        <end position="371"/>
    </location>
</feature>
<feature type="compositionally biased region" description="Pro residues" evidence="19">
    <location>
        <begin position="988"/>
        <end position="1003"/>
    </location>
</feature>
<evidence type="ECO:0000256" key="17">
    <source>
        <dbReference type="ARBA" id="ARBA00025194"/>
    </source>
</evidence>
<feature type="domain" description="EF-hand" evidence="21">
    <location>
        <begin position="471"/>
        <end position="506"/>
    </location>
</feature>
<organism evidence="23">
    <name type="scientific">Blastobotrys adeninivorans</name>
    <name type="common">Yeast</name>
    <name type="synonym">Arxula adeninivorans</name>
    <dbReference type="NCBI Taxonomy" id="409370"/>
    <lineage>
        <taxon>Eukaryota</taxon>
        <taxon>Fungi</taxon>
        <taxon>Dikarya</taxon>
        <taxon>Ascomycota</taxon>
        <taxon>Saccharomycotina</taxon>
        <taxon>Dipodascomycetes</taxon>
        <taxon>Dipodascales</taxon>
        <taxon>Trichomonascaceae</taxon>
        <taxon>Blastobotrys</taxon>
    </lineage>
</organism>
<evidence type="ECO:0000256" key="1">
    <source>
        <dbReference type="ARBA" id="ARBA00004125"/>
    </source>
</evidence>
<feature type="compositionally biased region" description="Pro residues" evidence="19">
    <location>
        <begin position="1342"/>
        <end position="1407"/>
    </location>
</feature>
<dbReference type="InterPro" id="IPR000261">
    <property type="entry name" value="EH_dom"/>
</dbReference>
<dbReference type="GO" id="GO:0005509">
    <property type="term" value="F:calcium ion binding"/>
    <property type="evidence" value="ECO:0007669"/>
    <property type="project" value="InterPro"/>
</dbReference>
<dbReference type="Pfam" id="PF12763">
    <property type="entry name" value="EH"/>
    <property type="match status" value="2"/>
</dbReference>
<feature type="region of interest" description="Disordered" evidence="19">
    <location>
        <begin position="216"/>
        <end position="395"/>
    </location>
</feature>
<keyword evidence="9" id="KW-0963">Cytoplasm</keyword>
<dbReference type="PROSITE" id="PS51082">
    <property type="entry name" value="WH2"/>
    <property type="match status" value="1"/>
</dbReference>
<feature type="compositionally biased region" description="Pro residues" evidence="19">
    <location>
        <begin position="1292"/>
        <end position="1303"/>
    </location>
</feature>
<keyword evidence="16" id="KW-0206">Cytoskeleton</keyword>
<evidence type="ECO:0000256" key="15">
    <source>
        <dbReference type="ARBA" id="ARBA00023203"/>
    </source>
</evidence>
<feature type="compositionally biased region" description="Low complexity" evidence="19">
    <location>
        <begin position="1154"/>
        <end position="1165"/>
    </location>
</feature>
<feature type="coiled-coil region" evidence="18">
    <location>
        <begin position="698"/>
        <end position="725"/>
    </location>
</feature>
<feature type="region of interest" description="Disordered" evidence="19">
    <location>
        <begin position="588"/>
        <end position="616"/>
    </location>
</feature>
<evidence type="ECO:0000256" key="3">
    <source>
        <dbReference type="ARBA" id="ARBA00004413"/>
    </source>
</evidence>
<reference evidence="23" key="2">
    <citation type="submission" date="2014-06" db="EMBL/GenBank/DDBJ databases">
        <title>The complete genome of Blastobotrys (Arxula) adeninivorans LS3 - a yeast of biotechnological interest.</title>
        <authorList>
            <person name="Kunze G."/>
            <person name="Gaillardin C."/>
            <person name="Czernicka M."/>
            <person name="Durrens P."/>
            <person name="Martin T."/>
            <person name="Boer E."/>
            <person name="Gabaldon T."/>
            <person name="Cruz J."/>
            <person name="Talla E."/>
            <person name="Marck C."/>
            <person name="Goffeau A."/>
            <person name="Barbe V."/>
            <person name="Baret P."/>
            <person name="Baronian K."/>
            <person name="Beier S."/>
            <person name="Bleykasten C."/>
            <person name="Bode R."/>
            <person name="Casaregola S."/>
            <person name="Despons L."/>
            <person name="Fairhead C."/>
            <person name="Giersberg M."/>
            <person name="Gierski P."/>
            <person name="Hahnel U."/>
            <person name="Hartmann A."/>
            <person name="Jankowska D."/>
            <person name="Jubin C."/>
            <person name="Jung P."/>
            <person name="Lafontaine I."/>
            <person name="Leh-Louis V."/>
            <person name="Lemaire M."/>
            <person name="Marcet-Houben M."/>
            <person name="Mascher M."/>
            <person name="Morel G."/>
            <person name="Richard G.-F."/>
            <person name="Riechen J."/>
            <person name="Sacerdot C."/>
            <person name="Sarkar A."/>
            <person name="Savel G."/>
            <person name="Schacherer J."/>
            <person name="Sherman D."/>
            <person name="Straub M.-L."/>
            <person name="Stein N."/>
            <person name="Thierry A."/>
            <person name="Trautwein-Schult A."/>
            <person name="Westhof E."/>
            <person name="Worch S."/>
            <person name="Dujon B."/>
            <person name="Souciet J.-L."/>
            <person name="Wincker P."/>
            <person name="Scholz U."/>
            <person name="Neuveglise N."/>
        </authorList>
    </citation>
    <scope>NUCLEOTIDE SEQUENCE</scope>
    <source>
        <strain evidence="23">LS3</strain>
    </source>
</reference>
<keyword evidence="11" id="KW-0677">Repeat</keyword>
<dbReference type="PROSITE" id="PS50222">
    <property type="entry name" value="EF_HAND_2"/>
    <property type="match status" value="2"/>
</dbReference>
<keyword evidence="15" id="KW-0009">Actin-binding</keyword>
<evidence type="ECO:0000256" key="6">
    <source>
        <dbReference type="ARBA" id="ARBA00015110"/>
    </source>
</evidence>
<evidence type="ECO:0000256" key="8">
    <source>
        <dbReference type="ARBA" id="ARBA00022475"/>
    </source>
</evidence>
<feature type="compositionally biased region" description="Low complexity" evidence="19">
    <location>
        <begin position="596"/>
        <end position="616"/>
    </location>
</feature>
<keyword evidence="12" id="KW-0967">Endosome</keyword>
<name>A0A060SZL0_BLAAD</name>
<reference evidence="23" key="1">
    <citation type="submission" date="2014-02" db="EMBL/GenBank/DDBJ databases">
        <authorList>
            <person name="Genoscope - CEA"/>
        </authorList>
    </citation>
    <scope>NUCLEOTIDE SEQUENCE</scope>
    <source>
        <strain evidence="23">LS3</strain>
    </source>
</reference>
<comment type="subunit">
    <text evidence="5">Component of the PAN1 actin cytoskeleton-regulatory complex.</text>
</comment>
<feature type="domain" description="EH" evidence="20">
    <location>
        <begin position="119"/>
        <end position="198"/>
    </location>
</feature>
<evidence type="ECO:0000256" key="18">
    <source>
        <dbReference type="SAM" id="Coils"/>
    </source>
</evidence>
<comment type="similarity">
    <text evidence="4">Belongs to the PAN1 family.</text>
</comment>
<feature type="region of interest" description="Disordered" evidence="19">
    <location>
        <begin position="821"/>
        <end position="841"/>
    </location>
</feature>
<dbReference type="GO" id="GO:0003779">
    <property type="term" value="F:actin binding"/>
    <property type="evidence" value="ECO:0007669"/>
    <property type="project" value="UniProtKB-KW"/>
</dbReference>
<feature type="compositionally biased region" description="Low complexity" evidence="19">
    <location>
        <begin position="1408"/>
        <end position="1417"/>
    </location>
</feature>
<dbReference type="PROSITE" id="PS50031">
    <property type="entry name" value="EH"/>
    <property type="match status" value="2"/>
</dbReference>
<evidence type="ECO:0000256" key="16">
    <source>
        <dbReference type="ARBA" id="ARBA00023212"/>
    </source>
</evidence>
<evidence type="ECO:0000313" key="23">
    <source>
        <dbReference type="EMBL" id="CDP33959.1"/>
    </source>
</evidence>
<keyword evidence="8" id="KW-1003">Cell membrane</keyword>